<organism evidence="1 2">
    <name type="scientific">Microbacterium luteolum</name>
    <name type="common">Aureobacterium luteolum</name>
    <dbReference type="NCBI Taxonomy" id="69367"/>
    <lineage>
        <taxon>Bacteria</taxon>
        <taxon>Bacillati</taxon>
        <taxon>Actinomycetota</taxon>
        <taxon>Actinomycetes</taxon>
        <taxon>Micrococcales</taxon>
        <taxon>Microbacteriaceae</taxon>
        <taxon>Microbacterium</taxon>
    </lineage>
</organism>
<accession>A0ABY7XJZ4</accession>
<dbReference type="NCBIfam" id="NF041823">
    <property type="entry name" value="daptide_RRE"/>
    <property type="match status" value="1"/>
</dbReference>
<dbReference type="RefSeq" id="WP_282216287.1">
    <property type="nucleotide sequence ID" value="NZ_BAAAUN010000001.1"/>
</dbReference>
<dbReference type="EMBL" id="CP078075">
    <property type="protein sequence ID" value="WDM42436.1"/>
    <property type="molecule type" value="Genomic_DNA"/>
</dbReference>
<gene>
    <name evidence="1" type="ORF">KV395_03740</name>
</gene>
<evidence type="ECO:0000313" key="2">
    <source>
        <dbReference type="Proteomes" id="UP001215097"/>
    </source>
</evidence>
<dbReference type="InterPro" id="IPR049693">
    <property type="entry name" value="Daptide_RRE"/>
</dbReference>
<dbReference type="Proteomes" id="UP001215097">
    <property type="component" value="Chromosome"/>
</dbReference>
<proteinExistence type="predicted"/>
<keyword evidence="2" id="KW-1185">Reference proteome</keyword>
<sequence>MRTDETVADLEVVGARALREWITGRREEYSRVFLVESGAAAADIDDVAGRDDVVLLPTAGEPYNGRARAVRYSGALDEIGDELFFGERSVELQDYVAAAFVQILGPTAVCLIDPPGWHAFLADADIARETGVFPSALIDPRVILGDRTALAKPGERATPSALRVRSDGRVSVGLRGEVIGSVDDLRTLLAVPLPRVAALGGIAPRDELTADLTSRGWIGRYLNATDLIKMLQLGNGGAKMAGFGWELVEDGRADAEPLMSDPFLLETTDGFLLADTGTLRRQLLSPVTATVVAILQTSSAPEVAAERITRLLGTTASDASRLCLDAVGALDVHFGRRADSSNPTSGTRR</sequence>
<name>A0ABY7XJZ4_MICLT</name>
<reference evidence="1 2" key="1">
    <citation type="submission" date="2021-06" db="EMBL/GenBank/DDBJ databases">
        <title>Genome-based taxonomic framework of Microbacterium strains isolated from marine environment, the description of four new species and reclassification of four preexisting species.</title>
        <authorList>
            <person name="Lee S.D."/>
            <person name="Kim S.-M."/>
            <person name="Byeon Y.-S."/>
            <person name="Yang H.L."/>
            <person name="Kim I.S."/>
        </authorList>
    </citation>
    <scope>NUCLEOTIDE SEQUENCE [LARGE SCALE GENOMIC DNA]</scope>
    <source>
        <strain evidence="1 2">KACC 14465</strain>
    </source>
</reference>
<evidence type="ECO:0000313" key="1">
    <source>
        <dbReference type="EMBL" id="WDM42436.1"/>
    </source>
</evidence>
<protein>
    <submittedName>
        <fullName evidence="1">Uncharacterized protein</fullName>
    </submittedName>
</protein>